<proteinExistence type="predicted"/>
<organism evidence="1">
    <name type="scientific">marine metagenome</name>
    <dbReference type="NCBI Taxonomy" id="408172"/>
    <lineage>
        <taxon>unclassified sequences</taxon>
        <taxon>metagenomes</taxon>
        <taxon>ecological metagenomes</taxon>
    </lineage>
</organism>
<dbReference type="AlphaFoldDB" id="A0A381WTH1"/>
<dbReference type="EMBL" id="UINC01012825">
    <property type="protein sequence ID" value="SVA55784.1"/>
    <property type="molecule type" value="Genomic_DNA"/>
</dbReference>
<gene>
    <name evidence="1" type="ORF">METZ01_LOCUS108638</name>
</gene>
<sequence>MLGFFLFAEVFNDVMFTQTDDQMIGLWEYQWKGLA</sequence>
<protein>
    <submittedName>
        <fullName evidence="1">Uncharacterized protein</fullName>
    </submittedName>
</protein>
<reference evidence="1" key="1">
    <citation type="submission" date="2018-05" db="EMBL/GenBank/DDBJ databases">
        <authorList>
            <person name="Lanie J.A."/>
            <person name="Ng W.-L."/>
            <person name="Kazmierczak K.M."/>
            <person name="Andrzejewski T.M."/>
            <person name="Davidsen T.M."/>
            <person name="Wayne K.J."/>
            <person name="Tettelin H."/>
            <person name="Glass J.I."/>
            <person name="Rusch D."/>
            <person name="Podicherti R."/>
            <person name="Tsui H.-C.T."/>
            <person name="Winkler M.E."/>
        </authorList>
    </citation>
    <scope>NUCLEOTIDE SEQUENCE</scope>
</reference>
<name>A0A381WTH1_9ZZZZ</name>
<accession>A0A381WTH1</accession>
<evidence type="ECO:0000313" key="1">
    <source>
        <dbReference type="EMBL" id="SVA55784.1"/>
    </source>
</evidence>